<evidence type="ECO:0000256" key="3">
    <source>
        <dbReference type="ARBA" id="ARBA00022622"/>
    </source>
</evidence>
<dbReference type="InterPro" id="IPR046936">
    <property type="entry name" value="BIM1-like"/>
</dbReference>
<reference evidence="11 12" key="1">
    <citation type="submission" date="2018-08" db="EMBL/GenBank/DDBJ databases">
        <title>Draft genome of the lignicolous fungus Coniochaeta pulveracea.</title>
        <authorList>
            <person name="Borstlap C.J."/>
            <person name="De Witt R.N."/>
            <person name="Botha A."/>
            <person name="Volschenk H."/>
        </authorList>
    </citation>
    <scope>NUCLEOTIDE SEQUENCE [LARGE SCALE GENOMIC DNA]</scope>
    <source>
        <strain evidence="11 12">CAB683</strain>
    </source>
</reference>
<feature type="chain" id="PRO_5019492883" description="Copper acquisition factor BIM1-like domain-containing protein" evidence="9">
    <location>
        <begin position="19"/>
        <end position="224"/>
    </location>
</feature>
<keyword evidence="12" id="KW-1185">Reference proteome</keyword>
<dbReference type="GO" id="GO:0005886">
    <property type="term" value="C:plasma membrane"/>
    <property type="evidence" value="ECO:0007669"/>
    <property type="project" value="UniProtKB-SubCell"/>
</dbReference>
<keyword evidence="6" id="KW-0325">Glycoprotein</keyword>
<evidence type="ECO:0000256" key="1">
    <source>
        <dbReference type="ARBA" id="ARBA00004609"/>
    </source>
</evidence>
<dbReference type="Pfam" id="PF20238">
    <property type="entry name" value="BIM1-like_dom"/>
    <property type="match status" value="1"/>
</dbReference>
<dbReference type="PANTHER" id="PTHR34992">
    <property type="entry name" value="HYPHAL ANASTAMOSIS-7 PROTEIN"/>
    <property type="match status" value="1"/>
</dbReference>
<comment type="subcellular location">
    <subcellularLocation>
        <location evidence="1">Cell membrane</location>
        <topology evidence="1">Lipid-anchor</topology>
        <topology evidence="1">GPI-anchor</topology>
    </subcellularLocation>
</comment>
<dbReference type="OrthoDB" id="5333578at2759"/>
<evidence type="ECO:0000256" key="8">
    <source>
        <dbReference type="SAM" id="MobiDB-lite"/>
    </source>
</evidence>
<feature type="signal peptide" evidence="9">
    <location>
        <begin position="1"/>
        <end position="18"/>
    </location>
</feature>
<dbReference type="InterPro" id="IPR046530">
    <property type="entry name" value="BIM1-like_dom"/>
</dbReference>
<evidence type="ECO:0000256" key="2">
    <source>
        <dbReference type="ARBA" id="ARBA00022475"/>
    </source>
</evidence>
<keyword evidence="5" id="KW-0472">Membrane</keyword>
<keyword evidence="4 9" id="KW-0732">Signal</keyword>
<feature type="region of interest" description="Disordered" evidence="8">
    <location>
        <begin position="174"/>
        <end position="198"/>
    </location>
</feature>
<feature type="compositionally biased region" description="Low complexity" evidence="8">
    <location>
        <begin position="177"/>
        <end position="190"/>
    </location>
</feature>
<evidence type="ECO:0000256" key="4">
    <source>
        <dbReference type="ARBA" id="ARBA00022729"/>
    </source>
</evidence>
<dbReference type="CDD" id="cd21176">
    <property type="entry name" value="LPMO_auxiliary-like"/>
    <property type="match status" value="1"/>
</dbReference>
<accession>A0A420Y798</accession>
<evidence type="ECO:0000313" key="12">
    <source>
        <dbReference type="Proteomes" id="UP000275385"/>
    </source>
</evidence>
<keyword evidence="2" id="KW-1003">Cell membrane</keyword>
<sequence>MHAILPFTILAASHLASAHFALTYPEWRADTLTLEDEYSQYTWPCAGVPADAGNRTDWPLTGGSLKLQLHHKWTYLFVNLGLGDNVTNFNYTLTPSLWNETGNGTLCLPTLPLPVDLNVTDGTRATIQVVTSGESGSALYNCADITFRSSAELLNSSECVTSPGVSVAVVNQQANESTSTNTSSDTNTTTGDAGKSAASVPGVNTVALTSAAGLVVAFVVGLSW</sequence>
<dbReference type="EMBL" id="QVQW01000039">
    <property type="protein sequence ID" value="RKU43733.1"/>
    <property type="molecule type" value="Genomic_DNA"/>
</dbReference>
<proteinExistence type="predicted"/>
<keyword evidence="7" id="KW-0449">Lipoprotein</keyword>
<dbReference type="Proteomes" id="UP000275385">
    <property type="component" value="Unassembled WGS sequence"/>
</dbReference>
<gene>
    <name evidence="11" type="ORF">DL546_005418</name>
</gene>
<evidence type="ECO:0000256" key="6">
    <source>
        <dbReference type="ARBA" id="ARBA00023180"/>
    </source>
</evidence>
<evidence type="ECO:0000313" key="11">
    <source>
        <dbReference type="EMBL" id="RKU43733.1"/>
    </source>
</evidence>
<dbReference type="AlphaFoldDB" id="A0A420Y798"/>
<protein>
    <recommendedName>
        <fullName evidence="10">Copper acquisition factor BIM1-like domain-containing protein</fullName>
    </recommendedName>
</protein>
<keyword evidence="3" id="KW-0336">GPI-anchor</keyword>
<name>A0A420Y798_9PEZI</name>
<dbReference type="GO" id="GO:0098552">
    <property type="term" value="C:side of membrane"/>
    <property type="evidence" value="ECO:0007669"/>
    <property type="project" value="UniProtKB-KW"/>
</dbReference>
<evidence type="ECO:0000256" key="9">
    <source>
        <dbReference type="SAM" id="SignalP"/>
    </source>
</evidence>
<evidence type="ECO:0000256" key="7">
    <source>
        <dbReference type="ARBA" id="ARBA00023288"/>
    </source>
</evidence>
<feature type="domain" description="Copper acquisition factor BIM1-like" evidence="10">
    <location>
        <begin position="17"/>
        <end position="162"/>
    </location>
</feature>
<comment type="caution">
    <text evidence="11">The sequence shown here is derived from an EMBL/GenBank/DDBJ whole genome shotgun (WGS) entry which is preliminary data.</text>
</comment>
<evidence type="ECO:0000259" key="10">
    <source>
        <dbReference type="Pfam" id="PF20238"/>
    </source>
</evidence>
<organism evidence="11 12">
    <name type="scientific">Coniochaeta pulveracea</name>
    <dbReference type="NCBI Taxonomy" id="177199"/>
    <lineage>
        <taxon>Eukaryota</taxon>
        <taxon>Fungi</taxon>
        <taxon>Dikarya</taxon>
        <taxon>Ascomycota</taxon>
        <taxon>Pezizomycotina</taxon>
        <taxon>Sordariomycetes</taxon>
        <taxon>Sordariomycetidae</taxon>
        <taxon>Coniochaetales</taxon>
        <taxon>Coniochaetaceae</taxon>
        <taxon>Coniochaeta</taxon>
    </lineage>
</organism>
<dbReference type="PANTHER" id="PTHR34992:SF2">
    <property type="entry name" value="COPPER ACQUISITION FACTOR BIM1-LIKE DOMAIN-CONTAINING PROTEIN"/>
    <property type="match status" value="1"/>
</dbReference>
<evidence type="ECO:0000256" key="5">
    <source>
        <dbReference type="ARBA" id="ARBA00023136"/>
    </source>
</evidence>